<dbReference type="EC" id="1.5.99.12" evidence="3"/>
<comment type="similarity">
    <text evidence="2">Belongs to the oxygen-dependent FAD-linked oxidoreductase family.</text>
</comment>
<keyword evidence="13" id="KW-1185">Reference proteome</keyword>
<dbReference type="InterPro" id="IPR016164">
    <property type="entry name" value="FAD-linked_Oxase-like_C"/>
</dbReference>
<dbReference type="FunFam" id="3.30.465.10:FF:000021">
    <property type="entry name" value="Cytokinin dehydrogenase 1"/>
    <property type="match status" value="1"/>
</dbReference>
<dbReference type="InterPro" id="IPR050432">
    <property type="entry name" value="FAD-linked_Oxidoreductases_BP"/>
</dbReference>
<evidence type="ECO:0000256" key="7">
    <source>
        <dbReference type="ARBA" id="ARBA00023002"/>
    </source>
</evidence>
<dbReference type="PANTHER" id="PTHR13878:SF127">
    <property type="entry name" value="CYTOKININ DEHYDROGENASE 3"/>
    <property type="match status" value="1"/>
</dbReference>
<evidence type="ECO:0000313" key="14">
    <source>
        <dbReference type="RefSeq" id="XP_039142957.1"/>
    </source>
</evidence>
<evidence type="ECO:0000256" key="9">
    <source>
        <dbReference type="ARBA" id="ARBA00048224"/>
    </source>
</evidence>
<reference evidence="14" key="1">
    <citation type="submission" date="2025-08" db="UniProtKB">
        <authorList>
            <consortium name="RefSeq"/>
        </authorList>
    </citation>
    <scope>IDENTIFICATION</scope>
</reference>
<keyword evidence="11" id="KW-0472">Membrane</keyword>
<gene>
    <name evidence="14" type="primary">LOC120280247</name>
</gene>
<evidence type="ECO:0000259" key="12">
    <source>
        <dbReference type="PROSITE" id="PS51387"/>
    </source>
</evidence>
<dbReference type="InterPro" id="IPR016167">
    <property type="entry name" value="FAD-bd_PCMH_sub1"/>
</dbReference>
<accession>A0AB40CSA2</accession>
<evidence type="ECO:0000256" key="1">
    <source>
        <dbReference type="ARBA" id="ARBA00001974"/>
    </source>
</evidence>
<feature type="transmembrane region" description="Helical" evidence="11">
    <location>
        <begin position="47"/>
        <end position="77"/>
    </location>
</feature>
<dbReference type="InterPro" id="IPR006094">
    <property type="entry name" value="Oxid_FAD_bind_N"/>
</dbReference>
<dbReference type="SUPFAM" id="SSF55103">
    <property type="entry name" value="FAD-linked oxidases, C-terminal domain"/>
    <property type="match status" value="1"/>
</dbReference>
<dbReference type="GO" id="GO:0019139">
    <property type="term" value="F:cytokinin dehydrogenase activity"/>
    <property type="evidence" value="ECO:0007669"/>
    <property type="project" value="UniProtKB-EC"/>
</dbReference>
<comment type="cofactor">
    <cofactor evidence="1">
        <name>FAD</name>
        <dbReference type="ChEBI" id="CHEBI:57692"/>
    </cofactor>
</comment>
<evidence type="ECO:0000256" key="3">
    <source>
        <dbReference type="ARBA" id="ARBA00011928"/>
    </source>
</evidence>
<dbReference type="Pfam" id="PF01565">
    <property type="entry name" value="FAD_binding_4"/>
    <property type="match status" value="1"/>
</dbReference>
<dbReference type="RefSeq" id="XP_039142957.1">
    <property type="nucleotide sequence ID" value="XM_039287023.1"/>
</dbReference>
<dbReference type="AlphaFoldDB" id="A0AB40CSA2"/>
<dbReference type="InterPro" id="IPR015345">
    <property type="entry name" value="Cytokinin_DH_FAD/cytokin-bd"/>
</dbReference>
<evidence type="ECO:0000256" key="10">
    <source>
        <dbReference type="SAM" id="MobiDB-lite"/>
    </source>
</evidence>
<dbReference type="InterPro" id="IPR006093">
    <property type="entry name" value="Oxy_OxRdtase_FAD_BS"/>
</dbReference>
<dbReference type="GO" id="GO:0071949">
    <property type="term" value="F:FAD binding"/>
    <property type="evidence" value="ECO:0007669"/>
    <property type="project" value="InterPro"/>
</dbReference>
<keyword evidence="5" id="KW-0732">Signal</keyword>
<proteinExistence type="inferred from homology"/>
<comment type="catalytic activity">
    <reaction evidence="9">
        <text>N(6)-dimethylallyladenine + A + H2O = 3-methyl-2-butenal + adenine + AH2</text>
        <dbReference type="Rhea" id="RHEA:13625"/>
        <dbReference type="ChEBI" id="CHEBI:13193"/>
        <dbReference type="ChEBI" id="CHEBI:15377"/>
        <dbReference type="ChEBI" id="CHEBI:15825"/>
        <dbReference type="ChEBI" id="CHEBI:16708"/>
        <dbReference type="ChEBI" id="CHEBI:17499"/>
        <dbReference type="ChEBI" id="CHEBI:17660"/>
        <dbReference type="EC" id="1.5.99.12"/>
    </reaction>
</comment>
<evidence type="ECO:0000313" key="13">
    <source>
        <dbReference type="Proteomes" id="UP001515500"/>
    </source>
</evidence>
<keyword evidence="6" id="KW-0274">FAD</keyword>
<dbReference type="GeneID" id="120280247"/>
<dbReference type="Proteomes" id="UP001515500">
    <property type="component" value="Chromosome 17"/>
</dbReference>
<dbReference type="Gene3D" id="3.30.43.10">
    <property type="entry name" value="Uridine Diphospho-n-acetylenolpyruvylglucosamine Reductase, domain 2"/>
    <property type="match status" value="1"/>
</dbReference>
<keyword evidence="8" id="KW-0325">Glycoprotein</keyword>
<dbReference type="SUPFAM" id="SSF56176">
    <property type="entry name" value="FAD-binding/transporter-associated domain-like"/>
    <property type="match status" value="1"/>
</dbReference>
<dbReference type="PROSITE" id="PS51387">
    <property type="entry name" value="FAD_PCMH"/>
    <property type="match status" value="1"/>
</dbReference>
<dbReference type="PROSITE" id="PS00862">
    <property type="entry name" value="OX2_COVAL_FAD"/>
    <property type="match status" value="1"/>
</dbReference>
<dbReference type="InterPro" id="IPR016169">
    <property type="entry name" value="FAD-bd_PCMH_sub2"/>
</dbReference>
<keyword evidence="4" id="KW-0285">Flavoprotein</keyword>
<evidence type="ECO:0000256" key="5">
    <source>
        <dbReference type="ARBA" id="ARBA00022729"/>
    </source>
</evidence>
<keyword evidence="11" id="KW-0812">Transmembrane</keyword>
<keyword evidence="7" id="KW-0560">Oxidoreductase</keyword>
<evidence type="ECO:0000256" key="6">
    <source>
        <dbReference type="ARBA" id="ARBA00022827"/>
    </source>
</evidence>
<dbReference type="GO" id="GO:0009690">
    <property type="term" value="P:cytokinin metabolic process"/>
    <property type="evidence" value="ECO:0007669"/>
    <property type="project" value="InterPro"/>
</dbReference>
<dbReference type="Pfam" id="PF09265">
    <property type="entry name" value="Cytokin-bind"/>
    <property type="match status" value="1"/>
</dbReference>
<feature type="region of interest" description="Disordered" evidence="10">
    <location>
        <begin position="1"/>
        <end position="21"/>
    </location>
</feature>
<dbReference type="PANTHER" id="PTHR13878">
    <property type="entry name" value="GULONOLACTONE OXIDASE"/>
    <property type="match status" value="1"/>
</dbReference>
<evidence type="ECO:0000256" key="8">
    <source>
        <dbReference type="ARBA" id="ARBA00023180"/>
    </source>
</evidence>
<dbReference type="InterPro" id="IPR016170">
    <property type="entry name" value="Cytok_DH_C_sf"/>
</dbReference>
<protein>
    <recommendedName>
        <fullName evidence="3">cytokinin dehydrogenase</fullName>
        <ecNumber evidence="3">1.5.99.12</ecNumber>
    </recommendedName>
</protein>
<name>A0AB40CSA2_DIOCR</name>
<dbReference type="FunFam" id="3.40.462.10:FF:000001">
    <property type="entry name" value="Cytokinin dehydrogenase 2"/>
    <property type="match status" value="1"/>
</dbReference>
<evidence type="ECO:0000256" key="2">
    <source>
        <dbReference type="ARBA" id="ARBA00005466"/>
    </source>
</evidence>
<dbReference type="Gene3D" id="3.40.462.10">
    <property type="entry name" value="FAD-linked oxidases, C-terminal domain"/>
    <property type="match status" value="1"/>
</dbReference>
<dbReference type="InterPro" id="IPR036318">
    <property type="entry name" value="FAD-bd_PCMH-like_sf"/>
</dbReference>
<keyword evidence="11" id="KW-1133">Transmembrane helix</keyword>
<sequence>MSGLQRGPQTQKPGSPLQPQRFPSPPSFLLIPLISSSSSSSSSSPPLFFFSSFIMAFLKLTFSSLIFILTPLLFILLDHLHTHKYYNCSSSASPSPSLHHHITKLTGISTNSTTIASVSTDFGRVIKASPAGVFHPLSVTDITNLVRFSYEGPQRFTIAARGCGHSIRGQALAPGGVVVEMRSLMRVGVERIRVCSTEMYVDAGGEQLWIDVLHETLKYGLAPRSWTDYLYLTVGGTLSNAGVSGQAFLHGPQISNVHELDVITGKGEVVTCSENYNSELFFAVLGGLGQFGIITRARIALETAPERVRWVRLIYNDFSAFIRDQEWLISMDQEKKKKGFQYIEGSVIMEQGIKSGWRSSFFSGGDMEKIGGLGGEKQQGPIYCLEGSMYYNNVTASKVDQEVELLLQDLSFLPGFSFTHDVSYLHFLDRVHHGELKLRAKGLWDVPHPWLNFFVPKSRIQDINLGVFNAILKNNNSMGPILIYPVNKNKWDERMSAVIPEEEIFYSIGLLRSGLHDLEYLEKQNKEILHFCDQQGIRFKQYLPRYNTQAEWMNHFGSKWDAFVQMKMKYDPRAILSPGQGIFTSSLVDHHPNE</sequence>
<evidence type="ECO:0000256" key="11">
    <source>
        <dbReference type="SAM" id="Phobius"/>
    </source>
</evidence>
<dbReference type="InterPro" id="IPR016166">
    <property type="entry name" value="FAD-bd_PCMH"/>
</dbReference>
<organism evidence="13 14">
    <name type="scientific">Dioscorea cayennensis subsp. rotundata</name>
    <name type="common">White Guinea yam</name>
    <name type="synonym">Dioscorea rotundata</name>
    <dbReference type="NCBI Taxonomy" id="55577"/>
    <lineage>
        <taxon>Eukaryota</taxon>
        <taxon>Viridiplantae</taxon>
        <taxon>Streptophyta</taxon>
        <taxon>Embryophyta</taxon>
        <taxon>Tracheophyta</taxon>
        <taxon>Spermatophyta</taxon>
        <taxon>Magnoliopsida</taxon>
        <taxon>Liliopsida</taxon>
        <taxon>Dioscoreales</taxon>
        <taxon>Dioscoreaceae</taxon>
        <taxon>Dioscorea</taxon>
    </lineage>
</organism>
<feature type="domain" description="FAD-binding PCMH-type" evidence="12">
    <location>
        <begin position="126"/>
        <end position="304"/>
    </location>
</feature>
<evidence type="ECO:0000256" key="4">
    <source>
        <dbReference type="ARBA" id="ARBA00022630"/>
    </source>
</evidence>
<dbReference type="Gene3D" id="3.30.465.10">
    <property type="match status" value="1"/>
</dbReference>